<keyword evidence="8" id="KW-0479">Metal-binding</keyword>
<dbReference type="Proteomes" id="UP000310189">
    <property type="component" value="Unassembled WGS sequence"/>
</dbReference>
<keyword evidence="10" id="KW-0269">Exonuclease</keyword>
<evidence type="ECO:0000256" key="8">
    <source>
        <dbReference type="ARBA" id="ARBA00022723"/>
    </source>
</evidence>
<gene>
    <name evidence="15" type="ORF">E3P99_00103</name>
</gene>
<evidence type="ECO:0000256" key="14">
    <source>
        <dbReference type="ARBA" id="ARBA00023242"/>
    </source>
</evidence>
<dbReference type="PANTHER" id="PTHR10797">
    <property type="entry name" value="CCR4-NOT TRANSCRIPTION COMPLEX SUBUNIT"/>
    <property type="match status" value="1"/>
</dbReference>
<evidence type="ECO:0000313" key="16">
    <source>
        <dbReference type="Proteomes" id="UP000310189"/>
    </source>
</evidence>
<comment type="subcellular location">
    <subcellularLocation>
        <location evidence="3">Cytoplasm</location>
    </subcellularLocation>
    <subcellularLocation>
        <location evidence="2">Nucleus</location>
    </subcellularLocation>
</comment>
<evidence type="ECO:0000256" key="5">
    <source>
        <dbReference type="ARBA" id="ARBA00012161"/>
    </source>
</evidence>
<evidence type="ECO:0000313" key="15">
    <source>
        <dbReference type="EMBL" id="TIA93628.1"/>
    </source>
</evidence>
<dbReference type="InterPro" id="IPR036397">
    <property type="entry name" value="RNaseH_sf"/>
</dbReference>
<dbReference type="GO" id="GO:0005737">
    <property type="term" value="C:cytoplasm"/>
    <property type="evidence" value="ECO:0007669"/>
    <property type="project" value="UniProtKB-SubCell"/>
</dbReference>
<dbReference type="GO" id="GO:0046872">
    <property type="term" value="F:metal ion binding"/>
    <property type="evidence" value="ECO:0007669"/>
    <property type="project" value="UniProtKB-KW"/>
</dbReference>
<dbReference type="EC" id="3.1.13.4" evidence="5"/>
<reference evidence="15 16" key="1">
    <citation type="submission" date="2019-03" db="EMBL/GenBank/DDBJ databases">
        <title>Sequencing 23 genomes of Wallemia ichthyophaga.</title>
        <authorList>
            <person name="Gostincar C."/>
        </authorList>
    </citation>
    <scope>NUCLEOTIDE SEQUENCE [LARGE SCALE GENOMIC DNA]</scope>
    <source>
        <strain evidence="15 16">EXF-5753</strain>
    </source>
</reference>
<comment type="similarity">
    <text evidence="4">Belongs to the CAF1 family.</text>
</comment>
<dbReference type="GO" id="GO:0003723">
    <property type="term" value="F:RNA binding"/>
    <property type="evidence" value="ECO:0007669"/>
    <property type="project" value="UniProtKB-KW"/>
</dbReference>
<evidence type="ECO:0000256" key="3">
    <source>
        <dbReference type="ARBA" id="ARBA00004496"/>
    </source>
</evidence>
<evidence type="ECO:0000256" key="2">
    <source>
        <dbReference type="ARBA" id="ARBA00004123"/>
    </source>
</evidence>
<protein>
    <recommendedName>
        <fullName evidence="5">poly(A)-specific ribonuclease</fullName>
        <ecNumber evidence="5">3.1.13.4</ecNumber>
    </recommendedName>
</protein>
<dbReference type="FunFam" id="3.30.420.10:FF:000048">
    <property type="entry name" value="CCR4-associated factor 1, putative"/>
    <property type="match status" value="1"/>
</dbReference>
<comment type="catalytic activity">
    <reaction evidence="1">
        <text>Exonucleolytic cleavage of poly(A) to 5'-AMP.</text>
        <dbReference type="EC" id="3.1.13.4"/>
    </reaction>
</comment>
<evidence type="ECO:0000256" key="7">
    <source>
        <dbReference type="ARBA" id="ARBA00022722"/>
    </source>
</evidence>
<sequence length="319" mass="36186">MQSQIREVWADNLDAELDILRELVDRYPYVSMDTEFPGVVARPIGNFKNSSDYHYQTLRCNVDLLKIIQLGITIADADGNMPEYPTWQFNFKFNLNDDMYAPDSIELLTKSGINFKRMEANGIDIEEFGEKLVTSGFVLFDHVHWISFHSGYDFGYLLKVLTALPLPSNESDFFELLRIWFPCIFDIKYVMKINRLLKGGLQDIADELQVRFSYPNDLAHVRQVMRIGPQHQAGSDSMVTSASFFSMRSKFFDGTSERDRQLPHCMGYLYGIGIGASASAIQTPGAPFTPMSNPIPTPYVGPQPIAPYQNRSAVGFGER</sequence>
<evidence type="ECO:0000256" key="1">
    <source>
        <dbReference type="ARBA" id="ARBA00001663"/>
    </source>
</evidence>
<name>A0A4T0FXX8_9BASI</name>
<evidence type="ECO:0000256" key="11">
    <source>
        <dbReference type="ARBA" id="ARBA00022884"/>
    </source>
</evidence>
<evidence type="ECO:0000256" key="10">
    <source>
        <dbReference type="ARBA" id="ARBA00022839"/>
    </source>
</evidence>
<keyword evidence="13" id="KW-0804">Transcription</keyword>
<organism evidence="15 16">
    <name type="scientific">Wallemia hederae</name>
    <dbReference type="NCBI Taxonomy" id="1540922"/>
    <lineage>
        <taxon>Eukaryota</taxon>
        <taxon>Fungi</taxon>
        <taxon>Dikarya</taxon>
        <taxon>Basidiomycota</taxon>
        <taxon>Wallemiomycotina</taxon>
        <taxon>Wallemiomycetes</taxon>
        <taxon>Wallemiales</taxon>
        <taxon>Wallemiaceae</taxon>
        <taxon>Wallemia</taxon>
    </lineage>
</organism>
<dbReference type="SUPFAM" id="SSF53098">
    <property type="entry name" value="Ribonuclease H-like"/>
    <property type="match status" value="1"/>
</dbReference>
<dbReference type="InterPro" id="IPR006941">
    <property type="entry name" value="RNase_CAF1"/>
</dbReference>
<keyword evidence="11" id="KW-0694">RNA-binding</keyword>
<keyword evidence="9" id="KW-0378">Hydrolase</keyword>
<keyword evidence="14" id="KW-0539">Nucleus</keyword>
<dbReference type="OrthoDB" id="1164111at2759"/>
<dbReference type="EMBL" id="SPNW01000001">
    <property type="protein sequence ID" value="TIA93628.1"/>
    <property type="molecule type" value="Genomic_DNA"/>
</dbReference>
<dbReference type="InterPro" id="IPR039637">
    <property type="entry name" value="CNOT7/CNOT8/Pop2"/>
</dbReference>
<dbReference type="Gene3D" id="3.30.420.10">
    <property type="entry name" value="Ribonuclease H-like superfamily/Ribonuclease H"/>
    <property type="match status" value="1"/>
</dbReference>
<keyword evidence="12" id="KW-0805">Transcription regulation</keyword>
<dbReference type="InterPro" id="IPR012337">
    <property type="entry name" value="RNaseH-like_sf"/>
</dbReference>
<evidence type="ECO:0000256" key="4">
    <source>
        <dbReference type="ARBA" id="ARBA00008372"/>
    </source>
</evidence>
<comment type="caution">
    <text evidence="15">The sequence shown here is derived from an EMBL/GenBank/DDBJ whole genome shotgun (WGS) entry which is preliminary data.</text>
</comment>
<dbReference type="GO" id="GO:0030014">
    <property type="term" value="C:CCR4-NOT complex"/>
    <property type="evidence" value="ECO:0007669"/>
    <property type="project" value="InterPro"/>
</dbReference>
<keyword evidence="6" id="KW-0963">Cytoplasm</keyword>
<dbReference type="GO" id="GO:0004535">
    <property type="term" value="F:poly(A)-specific ribonuclease activity"/>
    <property type="evidence" value="ECO:0007669"/>
    <property type="project" value="UniProtKB-EC"/>
</dbReference>
<evidence type="ECO:0000256" key="13">
    <source>
        <dbReference type="ARBA" id="ARBA00023163"/>
    </source>
</evidence>
<dbReference type="GO" id="GO:0005634">
    <property type="term" value="C:nucleus"/>
    <property type="evidence" value="ECO:0007669"/>
    <property type="project" value="UniProtKB-SubCell"/>
</dbReference>
<evidence type="ECO:0000256" key="9">
    <source>
        <dbReference type="ARBA" id="ARBA00022801"/>
    </source>
</evidence>
<evidence type="ECO:0000256" key="12">
    <source>
        <dbReference type="ARBA" id="ARBA00023015"/>
    </source>
</evidence>
<dbReference type="AlphaFoldDB" id="A0A4T0FXX8"/>
<evidence type="ECO:0000256" key="6">
    <source>
        <dbReference type="ARBA" id="ARBA00022490"/>
    </source>
</evidence>
<accession>A0A4T0FXX8</accession>
<dbReference type="Pfam" id="PF04857">
    <property type="entry name" value="CAF1"/>
    <property type="match status" value="2"/>
</dbReference>
<keyword evidence="16" id="KW-1185">Reference proteome</keyword>
<keyword evidence="7" id="KW-0540">Nuclease</keyword>
<proteinExistence type="inferred from homology"/>